<dbReference type="AlphaFoldDB" id="A0A1H9E8U7"/>
<name>A0A1H9E8U7_9PSEU</name>
<evidence type="ECO:0000256" key="1">
    <source>
        <dbReference type="SAM" id="MobiDB-lite"/>
    </source>
</evidence>
<feature type="region of interest" description="Disordered" evidence="1">
    <location>
        <begin position="36"/>
        <end position="72"/>
    </location>
</feature>
<dbReference type="EMBL" id="FOFV01000002">
    <property type="protein sequence ID" value="SEQ22079.1"/>
    <property type="molecule type" value="Genomic_DNA"/>
</dbReference>
<dbReference type="Proteomes" id="UP000199503">
    <property type="component" value="Unassembled WGS sequence"/>
</dbReference>
<evidence type="ECO:0000313" key="2">
    <source>
        <dbReference type="EMBL" id="SEQ22079.1"/>
    </source>
</evidence>
<feature type="compositionally biased region" description="Pro residues" evidence="1">
    <location>
        <begin position="54"/>
        <end position="63"/>
    </location>
</feature>
<reference evidence="3" key="1">
    <citation type="submission" date="2016-10" db="EMBL/GenBank/DDBJ databases">
        <authorList>
            <person name="Varghese N."/>
            <person name="Submissions S."/>
        </authorList>
    </citation>
    <scope>NUCLEOTIDE SEQUENCE [LARGE SCALE GENOMIC DNA]</scope>
    <source>
        <strain evidence="3">DSM 44437</strain>
    </source>
</reference>
<proteinExistence type="predicted"/>
<dbReference type="STRING" id="65499.SAMN04488000_102213"/>
<feature type="compositionally biased region" description="Low complexity" evidence="1">
    <location>
        <begin position="36"/>
        <end position="53"/>
    </location>
</feature>
<dbReference type="RefSeq" id="WP_218159536.1">
    <property type="nucleotide sequence ID" value="NZ_FOFV01000002.1"/>
</dbReference>
<keyword evidence="3" id="KW-1185">Reference proteome</keyword>
<gene>
    <name evidence="2" type="ORF">SAMN04488000_102213</name>
</gene>
<protein>
    <submittedName>
        <fullName evidence="2">Uncharacterized protein</fullName>
    </submittedName>
</protein>
<organism evidence="2 3">
    <name type="scientific">Lentzea albida</name>
    <dbReference type="NCBI Taxonomy" id="65499"/>
    <lineage>
        <taxon>Bacteria</taxon>
        <taxon>Bacillati</taxon>
        <taxon>Actinomycetota</taxon>
        <taxon>Actinomycetes</taxon>
        <taxon>Pseudonocardiales</taxon>
        <taxon>Pseudonocardiaceae</taxon>
        <taxon>Lentzea</taxon>
    </lineage>
</organism>
<sequence>MRGLAAVLLCLVLASCGQVPPPQVPASAPPLSVVTSAAVASPPSSAPLSVPVPTSAPPPPTLPTPSRALDPSLTTVRGTVSGGVESGCTLLSTPGEQYLLLGADPAIAVAGAVVEVSGRPDPGAMTTCQQGTPFHVVRTSRV</sequence>
<evidence type="ECO:0000313" key="3">
    <source>
        <dbReference type="Proteomes" id="UP000199503"/>
    </source>
</evidence>
<accession>A0A1H9E8U7</accession>
<dbReference type="PROSITE" id="PS51257">
    <property type="entry name" value="PROKAR_LIPOPROTEIN"/>
    <property type="match status" value="1"/>
</dbReference>